<keyword evidence="4" id="KW-0808">Transferase</keyword>
<keyword evidence="3" id="KW-0597">Phosphoprotein</keyword>
<dbReference type="InterPro" id="IPR001242">
    <property type="entry name" value="Condensation_dom"/>
</dbReference>
<dbReference type="InterPro" id="IPR023213">
    <property type="entry name" value="CAT-like_dom_sf"/>
</dbReference>
<dbReference type="Gene3D" id="1.10.1240.100">
    <property type="match status" value="1"/>
</dbReference>
<dbReference type="EMBL" id="SOCP01000002">
    <property type="protein sequence ID" value="TDV56267.1"/>
    <property type="molecule type" value="Genomic_DNA"/>
</dbReference>
<dbReference type="Pfam" id="PF00109">
    <property type="entry name" value="ketoacyl-synt"/>
    <property type="match status" value="1"/>
</dbReference>
<dbReference type="SMART" id="SM00823">
    <property type="entry name" value="PKS_PP"/>
    <property type="match status" value="1"/>
</dbReference>
<accession>A0A4R7W3T6</accession>
<dbReference type="Pfam" id="PF00550">
    <property type="entry name" value="PP-binding"/>
    <property type="match status" value="1"/>
</dbReference>
<protein>
    <submittedName>
        <fullName evidence="8">Ketoacyl-synthetase-like protein</fullName>
    </submittedName>
</protein>
<dbReference type="Gene3D" id="1.10.1200.10">
    <property type="entry name" value="ACP-like"/>
    <property type="match status" value="1"/>
</dbReference>
<comment type="cofactor">
    <cofactor evidence="1">
        <name>pantetheine 4'-phosphate</name>
        <dbReference type="ChEBI" id="CHEBI:47942"/>
    </cofactor>
</comment>
<evidence type="ECO:0000259" key="7">
    <source>
        <dbReference type="PROSITE" id="PS52004"/>
    </source>
</evidence>
<dbReference type="Pfam" id="PF00668">
    <property type="entry name" value="Condensation"/>
    <property type="match status" value="1"/>
</dbReference>
<dbReference type="InterPro" id="IPR050091">
    <property type="entry name" value="PKS_NRPS_Biosynth_Enz"/>
</dbReference>
<dbReference type="InterPro" id="IPR014030">
    <property type="entry name" value="Ketoacyl_synth_N"/>
</dbReference>
<dbReference type="InterPro" id="IPR018201">
    <property type="entry name" value="Ketoacyl_synth_AS"/>
</dbReference>
<dbReference type="GO" id="GO:0004312">
    <property type="term" value="F:fatty acid synthase activity"/>
    <property type="evidence" value="ECO:0007669"/>
    <property type="project" value="TreeGrafter"/>
</dbReference>
<dbReference type="Gene3D" id="3.30.559.10">
    <property type="entry name" value="Chloramphenicol acetyltransferase-like domain"/>
    <property type="match status" value="1"/>
</dbReference>
<dbReference type="GO" id="GO:0071770">
    <property type="term" value="P:DIM/DIP cell wall layer assembly"/>
    <property type="evidence" value="ECO:0007669"/>
    <property type="project" value="TreeGrafter"/>
</dbReference>
<dbReference type="GO" id="GO:0004315">
    <property type="term" value="F:3-oxoacyl-[acyl-carrier-protein] synthase activity"/>
    <property type="evidence" value="ECO:0007669"/>
    <property type="project" value="InterPro"/>
</dbReference>
<gene>
    <name evidence="8" type="ORF">CLV71_102333</name>
</gene>
<reference evidence="8 9" key="1">
    <citation type="submission" date="2019-03" db="EMBL/GenBank/DDBJ databases">
        <title>Genomic Encyclopedia of Archaeal and Bacterial Type Strains, Phase II (KMG-II): from individual species to whole genera.</title>
        <authorList>
            <person name="Goeker M."/>
        </authorList>
    </citation>
    <scope>NUCLEOTIDE SEQUENCE [LARGE SCALE GENOMIC DNA]</scope>
    <source>
        <strain evidence="8 9">DSM 45499</strain>
    </source>
</reference>
<dbReference type="SUPFAM" id="SSF53901">
    <property type="entry name" value="Thiolase-like"/>
    <property type="match status" value="1"/>
</dbReference>
<feature type="domain" description="Carrier" evidence="6">
    <location>
        <begin position="675"/>
        <end position="750"/>
    </location>
</feature>
<dbReference type="SMART" id="SM00825">
    <property type="entry name" value="PKS_KS"/>
    <property type="match status" value="1"/>
</dbReference>
<keyword evidence="2" id="KW-0596">Phosphopantetheine</keyword>
<organism evidence="8 9">
    <name type="scientific">Actinophytocola oryzae</name>
    <dbReference type="NCBI Taxonomy" id="502181"/>
    <lineage>
        <taxon>Bacteria</taxon>
        <taxon>Bacillati</taxon>
        <taxon>Actinomycetota</taxon>
        <taxon>Actinomycetes</taxon>
        <taxon>Pseudonocardiales</taxon>
        <taxon>Pseudonocardiaceae</taxon>
    </lineage>
</organism>
<name>A0A4R7W3T6_9PSEU</name>
<dbReference type="PROSITE" id="PS50075">
    <property type="entry name" value="CARRIER"/>
    <property type="match status" value="1"/>
</dbReference>
<feature type="compositionally biased region" description="Basic and acidic residues" evidence="5">
    <location>
        <begin position="751"/>
        <end position="762"/>
    </location>
</feature>
<evidence type="ECO:0000313" key="8">
    <source>
        <dbReference type="EMBL" id="TDV56267.1"/>
    </source>
</evidence>
<dbReference type="Gene3D" id="3.30.559.30">
    <property type="entry name" value="Nonribosomal peptide synthetase, condensation domain"/>
    <property type="match status" value="1"/>
</dbReference>
<dbReference type="InterPro" id="IPR020806">
    <property type="entry name" value="PKS_PP-bd"/>
</dbReference>
<dbReference type="GO" id="GO:0031177">
    <property type="term" value="F:phosphopantetheine binding"/>
    <property type="evidence" value="ECO:0007669"/>
    <property type="project" value="InterPro"/>
</dbReference>
<dbReference type="InterPro" id="IPR036736">
    <property type="entry name" value="ACP-like_sf"/>
</dbReference>
<evidence type="ECO:0000256" key="5">
    <source>
        <dbReference type="SAM" id="MobiDB-lite"/>
    </source>
</evidence>
<dbReference type="Gene3D" id="3.40.47.10">
    <property type="match status" value="1"/>
</dbReference>
<evidence type="ECO:0000313" key="9">
    <source>
        <dbReference type="Proteomes" id="UP000294927"/>
    </source>
</evidence>
<proteinExistence type="predicted"/>
<feature type="region of interest" description="Disordered" evidence="5">
    <location>
        <begin position="751"/>
        <end position="772"/>
    </location>
</feature>
<comment type="caution">
    <text evidence="8">The sequence shown here is derived from an EMBL/GenBank/DDBJ whole genome shotgun (WGS) entry which is preliminary data.</text>
</comment>
<dbReference type="PANTHER" id="PTHR43775">
    <property type="entry name" value="FATTY ACID SYNTHASE"/>
    <property type="match status" value="1"/>
</dbReference>
<dbReference type="GO" id="GO:0005886">
    <property type="term" value="C:plasma membrane"/>
    <property type="evidence" value="ECO:0007669"/>
    <property type="project" value="TreeGrafter"/>
</dbReference>
<evidence type="ECO:0000256" key="1">
    <source>
        <dbReference type="ARBA" id="ARBA00001957"/>
    </source>
</evidence>
<dbReference type="InterPro" id="IPR016039">
    <property type="entry name" value="Thiolase-like"/>
</dbReference>
<dbReference type="InterPro" id="IPR020841">
    <property type="entry name" value="PKS_Beta-ketoAc_synthase_dom"/>
</dbReference>
<dbReference type="Proteomes" id="UP000294927">
    <property type="component" value="Unassembled WGS sequence"/>
</dbReference>
<dbReference type="PROSITE" id="PS00606">
    <property type="entry name" value="KS3_1"/>
    <property type="match status" value="1"/>
</dbReference>
<dbReference type="CDD" id="cd19531">
    <property type="entry name" value="LCL_NRPS-like"/>
    <property type="match status" value="1"/>
</dbReference>
<evidence type="ECO:0000259" key="6">
    <source>
        <dbReference type="PROSITE" id="PS50075"/>
    </source>
</evidence>
<evidence type="ECO:0000256" key="2">
    <source>
        <dbReference type="ARBA" id="ARBA00022450"/>
    </source>
</evidence>
<dbReference type="GO" id="GO:0006633">
    <property type="term" value="P:fatty acid biosynthetic process"/>
    <property type="evidence" value="ECO:0007669"/>
    <property type="project" value="InterPro"/>
</dbReference>
<dbReference type="RefSeq" id="WP_208297404.1">
    <property type="nucleotide sequence ID" value="NZ_SOCP01000002.1"/>
</dbReference>
<keyword evidence="9" id="KW-1185">Reference proteome</keyword>
<dbReference type="InterPro" id="IPR032821">
    <property type="entry name" value="PKS_assoc"/>
</dbReference>
<feature type="domain" description="Ketosynthase family 3 (KS3)" evidence="7">
    <location>
        <begin position="4"/>
        <end position="415"/>
    </location>
</feature>
<dbReference type="Pfam" id="PF16197">
    <property type="entry name" value="KAsynt_C_assoc"/>
    <property type="match status" value="1"/>
</dbReference>
<dbReference type="Pfam" id="PF02801">
    <property type="entry name" value="Ketoacyl-synt_C"/>
    <property type="match status" value="1"/>
</dbReference>
<dbReference type="InterPro" id="IPR009081">
    <property type="entry name" value="PP-bd_ACP"/>
</dbReference>
<dbReference type="GO" id="GO:0005737">
    <property type="term" value="C:cytoplasm"/>
    <property type="evidence" value="ECO:0007669"/>
    <property type="project" value="TreeGrafter"/>
</dbReference>
<evidence type="ECO:0000256" key="3">
    <source>
        <dbReference type="ARBA" id="ARBA00022553"/>
    </source>
</evidence>
<evidence type="ECO:0000256" key="4">
    <source>
        <dbReference type="ARBA" id="ARBA00022679"/>
    </source>
</evidence>
<dbReference type="AlphaFoldDB" id="A0A4R7W3T6"/>
<dbReference type="PROSITE" id="PS52004">
    <property type="entry name" value="KS3_2"/>
    <property type="match status" value="1"/>
</dbReference>
<dbReference type="SUPFAM" id="SSF47336">
    <property type="entry name" value="ACP-like"/>
    <property type="match status" value="1"/>
</dbReference>
<dbReference type="InterPro" id="IPR014031">
    <property type="entry name" value="Ketoacyl_synth_C"/>
</dbReference>
<dbReference type="SUPFAM" id="SSF52777">
    <property type="entry name" value="CoA-dependent acyltransferases"/>
    <property type="match status" value="2"/>
</dbReference>
<sequence length="1195" mass="126583">MPSSPPIAIVGVAAALPGAGDDLAALAELLDARRDLVAPVPANRRADGGLDQAAALAECALLDRIDEFDHAFFGLSAREAGEMDPQQRLLLSLSCKAIWDSGHPLAAFAGTRTAVVFGAASENYSTLLETGMVTGSLPAAQAGRVAHTLDLRGPAMTVDTACSSALAAVLEACRRLATGEADWALTGGVRLLPVPPAATPPGAEGIVSPTGRSRSFDAAADGTGLGEGGAVFLLKPLVRAEADGDPVHAVILGGATNHDGGRSNGFAAPSTEAQEELLLDAWRAAGINPGSLGLVEAHGTGTRLGDPIEFQALSAAFARRTERTGFCVLGSVKSNIGHLDSAAGAAGLLKAVVSVGTGARYASAHFVTPNPLLDTENSALRLPTGTESWTGPGPRRAGVSAFGLIGTNVHLVVEQPPPREPEPSSGLPLLVPVSARSEGALRRHAARLAAHLRRNPEAMADVAMVQAVGRDHEPWRATILAADAGEAVAALDKLADGTQPVATAPEAVPVVLLPHETPPGAERLIRTLLDAGVSDRVLIGHGAGNHLVDILRGEADPSATPPTEATPLDPTRLAAAFGSLAQQGTPVCVAPWPGALTNLASDLAPVHVLDAALPPREALLDLLAALYRAGVPLDWARSAAALGGYGRRASVPTALFEPIRCWVTGPQPEQGVLADEGTRSERVLAAIWCELLGTPTVNREDDFFELGGDSLMQTQLDNAVEREFGVTVELTDIFDYPRLCDLAAHIDSLTPRERTGPRHDPARTTAPATHSQRRMWLLQQLDPKSGLYNVSTAFELSGPVDARAVHRALDTIAARHAILRTQLIHEDGELTQRVDPSAGFEFAVRSFDGDPTTDLRDHAAEPFDLAEPGAARALLLRDCADPAHSLLQLVLHHAICDEWSMNLLLDELAAEYTAQLRQVPAAITEPALQFTDWAAWEHERGTDDDADYWRTRLAGVPVDLPLPTDFPYGARQDDHGAWLPVDVPAELVARAREEARKAGGTLFTWLLTAYAAWLARLTQSEDFLIGVPVAGRQHASAERLLGCFVNTVPVRVDATGDPGFATLFERVRDSLNGALAHQAYPFDLMVDNTGATRDAARPPLVQTLLSLQGDRNNAERLLDEVRLRPLRVDAEISWFDLSAVLWDAPDGGLGGVVAYRTALFEPDSIKGFLRDWLALAAAGLDRQDESIHTLLEEPW</sequence>
<dbReference type="CDD" id="cd00833">
    <property type="entry name" value="PKS"/>
    <property type="match status" value="1"/>
</dbReference>
<dbReference type="PANTHER" id="PTHR43775:SF37">
    <property type="entry name" value="SI:DKEY-61P9.11"/>
    <property type="match status" value="1"/>
</dbReference>